<sequence>MIRMFDRDGSEILPGEDGTPPPGRVVAWYDLENPSHDEELRVEAALGLEIPSRDELRDIEPSSRLYTENGALYLTLGVAYRTDTDFPDVTDVGFVLSADTLVSVRYADPRAFRLFTASLCRSRDGNGPGDILTRLIETIVDRTAEILEQASRTADGVSARVFSTGADSHPDRATRDLEARLVEIALLQRLVAKARESLMSLSRVASFLQAQPEFRADKTLKERCRSISRDAQSLSEHAAFVSGNIIFLLDASLGLISVQQNTIIKIFSIAAVVLLPPTFIATIYGMNFRNMPELEWAWGYPAAIGAMVVAAVVPYLWFRRKGWM</sequence>
<dbReference type="Proteomes" id="UP000246352">
    <property type="component" value="Unassembled WGS sequence"/>
</dbReference>
<dbReference type="RefSeq" id="WP_110033312.1">
    <property type="nucleotide sequence ID" value="NZ_QGTR01000004.1"/>
</dbReference>
<feature type="region of interest" description="Disordered" evidence="13">
    <location>
        <begin position="1"/>
        <end position="21"/>
    </location>
</feature>
<evidence type="ECO:0000256" key="4">
    <source>
        <dbReference type="ARBA" id="ARBA00022448"/>
    </source>
</evidence>
<comment type="subcellular location">
    <subcellularLocation>
        <location evidence="1">Cell inner membrane</location>
        <topology evidence="1">Multi-pass membrane protein</topology>
    </subcellularLocation>
</comment>
<comment type="catalytic activity">
    <reaction evidence="12">
        <text>Mg(2+)(in) = Mg(2+)(out)</text>
        <dbReference type="Rhea" id="RHEA:29827"/>
        <dbReference type="ChEBI" id="CHEBI:18420"/>
    </reaction>
</comment>
<dbReference type="InterPro" id="IPR045861">
    <property type="entry name" value="CorA_cytoplasmic_dom"/>
</dbReference>
<accession>A0A317PIG1</accession>
<dbReference type="CDD" id="cd12837">
    <property type="entry name" value="EcCorA-like_u1"/>
    <property type="match status" value="1"/>
</dbReference>
<evidence type="ECO:0000256" key="3">
    <source>
        <dbReference type="ARBA" id="ARBA00019439"/>
    </source>
</evidence>
<keyword evidence="8" id="KW-0460">Magnesium</keyword>
<protein>
    <recommendedName>
        <fullName evidence="3">Magnesium transport protein CorA</fullName>
    </recommendedName>
</protein>
<dbReference type="Pfam" id="PF01544">
    <property type="entry name" value="CorA"/>
    <property type="match status" value="1"/>
</dbReference>
<dbReference type="SUPFAM" id="SSF144083">
    <property type="entry name" value="Magnesium transport protein CorA, transmembrane region"/>
    <property type="match status" value="1"/>
</dbReference>
<organism evidence="15 16">
    <name type="scientific">Hoeflea marina</name>
    <dbReference type="NCBI Taxonomy" id="274592"/>
    <lineage>
        <taxon>Bacteria</taxon>
        <taxon>Pseudomonadati</taxon>
        <taxon>Pseudomonadota</taxon>
        <taxon>Alphaproteobacteria</taxon>
        <taxon>Hyphomicrobiales</taxon>
        <taxon>Rhizobiaceae</taxon>
        <taxon>Hoeflea</taxon>
    </lineage>
</organism>
<keyword evidence="11 14" id="KW-0472">Membrane</keyword>
<feature type="compositionally biased region" description="Basic and acidic residues" evidence="13">
    <location>
        <begin position="1"/>
        <end position="10"/>
    </location>
</feature>
<keyword evidence="16" id="KW-1185">Reference proteome</keyword>
<comment type="similarity">
    <text evidence="2">Belongs to the CorA metal ion transporter (MIT) (TC 1.A.35) family.</text>
</comment>
<evidence type="ECO:0000256" key="8">
    <source>
        <dbReference type="ARBA" id="ARBA00022842"/>
    </source>
</evidence>
<dbReference type="Gene3D" id="1.20.58.340">
    <property type="entry name" value="Magnesium transport protein CorA, transmembrane region"/>
    <property type="match status" value="2"/>
</dbReference>
<dbReference type="GO" id="GO:0005886">
    <property type="term" value="C:plasma membrane"/>
    <property type="evidence" value="ECO:0007669"/>
    <property type="project" value="UniProtKB-SubCell"/>
</dbReference>
<evidence type="ECO:0000313" key="16">
    <source>
        <dbReference type="Proteomes" id="UP000246352"/>
    </source>
</evidence>
<comment type="caution">
    <text evidence="15">The sequence shown here is derived from an EMBL/GenBank/DDBJ whole genome shotgun (WGS) entry which is preliminary data.</text>
</comment>
<dbReference type="InterPro" id="IPR050829">
    <property type="entry name" value="CorA_MIT"/>
</dbReference>
<evidence type="ECO:0000256" key="7">
    <source>
        <dbReference type="ARBA" id="ARBA00022692"/>
    </source>
</evidence>
<keyword evidence="10" id="KW-0406">Ion transport</keyword>
<evidence type="ECO:0000256" key="6">
    <source>
        <dbReference type="ARBA" id="ARBA00022519"/>
    </source>
</evidence>
<dbReference type="FunFam" id="1.20.58.340:FF:000001">
    <property type="entry name" value="Magnesium transport protein CorA"/>
    <property type="match status" value="1"/>
</dbReference>
<feature type="transmembrane region" description="Helical" evidence="14">
    <location>
        <begin position="298"/>
        <end position="318"/>
    </location>
</feature>
<dbReference type="OrthoDB" id="9803416at2"/>
<dbReference type="InterPro" id="IPR002523">
    <property type="entry name" value="MgTranspt_CorA/ZnTranspt_ZntB"/>
</dbReference>
<evidence type="ECO:0000256" key="12">
    <source>
        <dbReference type="ARBA" id="ARBA00034269"/>
    </source>
</evidence>
<keyword evidence="6" id="KW-0997">Cell inner membrane</keyword>
<name>A0A317PIG1_9HYPH</name>
<evidence type="ECO:0000256" key="11">
    <source>
        <dbReference type="ARBA" id="ARBA00023136"/>
    </source>
</evidence>
<dbReference type="PANTHER" id="PTHR47685">
    <property type="entry name" value="MAGNESIUM TRANSPORT PROTEIN CORA"/>
    <property type="match status" value="1"/>
</dbReference>
<evidence type="ECO:0000256" key="2">
    <source>
        <dbReference type="ARBA" id="ARBA00009765"/>
    </source>
</evidence>
<dbReference type="GO" id="GO:0015099">
    <property type="term" value="F:nickel cation transmembrane transporter activity"/>
    <property type="evidence" value="ECO:0007669"/>
    <property type="project" value="TreeGrafter"/>
</dbReference>
<dbReference type="GO" id="GO:0015087">
    <property type="term" value="F:cobalt ion transmembrane transporter activity"/>
    <property type="evidence" value="ECO:0007669"/>
    <property type="project" value="TreeGrafter"/>
</dbReference>
<keyword evidence="5" id="KW-1003">Cell membrane</keyword>
<gene>
    <name evidence="15" type="ORF">DFR52_104463</name>
</gene>
<dbReference type="InterPro" id="IPR045863">
    <property type="entry name" value="CorA_TM1_TM2"/>
</dbReference>
<keyword evidence="9 14" id="KW-1133">Transmembrane helix</keyword>
<dbReference type="EMBL" id="QGTR01000004">
    <property type="protein sequence ID" value="PWV99170.1"/>
    <property type="molecule type" value="Genomic_DNA"/>
</dbReference>
<dbReference type="SUPFAM" id="SSF143865">
    <property type="entry name" value="CorA soluble domain-like"/>
    <property type="match status" value="1"/>
</dbReference>
<dbReference type="PANTHER" id="PTHR47685:SF1">
    <property type="entry name" value="MAGNESIUM TRANSPORT PROTEIN CORA"/>
    <property type="match status" value="1"/>
</dbReference>
<feature type="transmembrane region" description="Helical" evidence="14">
    <location>
        <begin position="263"/>
        <end position="286"/>
    </location>
</feature>
<feature type="transmembrane region" description="Helical" evidence="14">
    <location>
        <begin position="237"/>
        <end position="256"/>
    </location>
</feature>
<proteinExistence type="inferred from homology"/>
<keyword evidence="7 14" id="KW-0812">Transmembrane</keyword>
<evidence type="ECO:0000256" key="10">
    <source>
        <dbReference type="ARBA" id="ARBA00023065"/>
    </source>
</evidence>
<evidence type="ECO:0000313" key="15">
    <source>
        <dbReference type="EMBL" id="PWV99170.1"/>
    </source>
</evidence>
<evidence type="ECO:0000256" key="13">
    <source>
        <dbReference type="SAM" id="MobiDB-lite"/>
    </source>
</evidence>
<evidence type="ECO:0000256" key="14">
    <source>
        <dbReference type="SAM" id="Phobius"/>
    </source>
</evidence>
<evidence type="ECO:0000256" key="1">
    <source>
        <dbReference type="ARBA" id="ARBA00004429"/>
    </source>
</evidence>
<evidence type="ECO:0000256" key="9">
    <source>
        <dbReference type="ARBA" id="ARBA00022989"/>
    </source>
</evidence>
<dbReference type="GO" id="GO:0015095">
    <property type="term" value="F:magnesium ion transmembrane transporter activity"/>
    <property type="evidence" value="ECO:0007669"/>
    <property type="project" value="TreeGrafter"/>
</dbReference>
<evidence type="ECO:0000256" key="5">
    <source>
        <dbReference type="ARBA" id="ARBA00022475"/>
    </source>
</evidence>
<dbReference type="AlphaFoldDB" id="A0A317PIG1"/>
<reference evidence="15 16" key="1">
    <citation type="submission" date="2018-05" db="EMBL/GenBank/DDBJ databases">
        <title>Genomic Encyclopedia of Type Strains, Phase IV (KMG-IV): sequencing the most valuable type-strain genomes for metagenomic binning, comparative biology and taxonomic classification.</title>
        <authorList>
            <person name="Goeker M."/>
        </authorList>
    </citation>
    <scope>NUCLEOTIDE SEQUENCE [LARGE SCALE GENOMIC DNA]</scope>
    <source>
        <strain evidence="15 16">DSM 16791</strain>
    </source>
</reference>
<keyword evidence="4" id="KW-0813">Transport</keyword>